<dbReference type="PROSITE" id="PS50088">
    <property type="entry name" value="ANK_REPEAT"/>
    <property type="match status" value="5"/>
</dbReference>
<accession>A0A7R8CEA7</accession>
<dbReference type="AlphaFoldDB" id="A0A7R8CEA7"/>
<feature type="region of interest" description="Disordered" evidence="3">
    <location>
        <begin position="443"/>
        <end position="469"/>
    </location>
</feature>
<proteinExistence type="predicted"/>
<feature type="compositionally biased region" description="Pro residues" evidence="3">
    <location>
        <begin position="490"/>
        <end position="506"/>
    </location>
</feature>
<dbReference type="Gene3D" id="1.25.40.20">
    <property type="entry name" value="Ankyrin repeat-containing domain"/>
    <property type="match status" value="3"/>
</dbReference>
<organism evidence="4 5">
    <name type="scientific">Lepeophtheirus salmonis</name>
    <name type="common">Salmon louse</name>
    <name type="synonym">Caligus salmonis</name>
    <dbReference type="NCBI Taxonomy" id="72036"/>
    <lineage>
        <taxon>Eukaryota</taxon>
        <taxon>Metazoa</taxon>
        <taxon>Ecdysozoa</taxon>
        <taxon>Arthropoda</taxon>
        <taxon>Crustacea</taxon>
        <taxon>Multicrustacea</taxon>
        <taxon>Hexanauplia</taxon>
        <taxon>Copepoda</taxon>
        <taxon>Siphonostomatoida</taxon>
        <taxon>Caligidae</taxon>
        <taxon>Lepeophtheirus</taxon>
    </lineage>
</organism>
<keyword evidence="5" id="KW-1185">Reference proteome</keyword>
<evidence type="ECO:0000256" key="1">
    <source>
        <dbReference type="ARBA" id="ARBA00022737"/>
    </source>
</evidence>
<gene>
    <name evidence="4" type="ORF">LSAA_2316</name>
</gene>
<feature type="compositionally biased region" description="Polar residues" evidence="3">
    <location>
        <begin position="527"/>
        <end position="554"/>
    </location>
</feature>
<reference evidence="4" key="1">
    <citation type="submission" date="2021-02" db="EMBL/GenBank/DDBJ databases">
        <authorList>
            <person name="Bekaert M."/>
        </authorList>
    </citation>
    <scope>NUCLEOTIDE SEQUENCE</scope>
    <source>
        <strain evidence="4">IoA-00</strain>
    </source>
</reference>
<dbReference type="Proteomes" id="UP000675881">
    <property type="component" value="Chromosome 10"/>
</dbReference>
<protein>
    <submittedName>
        <fullName evidence="4">ANKRD6</fullName>
    </submittedName>
</protein>
<dbReference type="PANTHER" id="PTHR24171:SF11">
    <property type="entry name" value="26S PROTEASOME NON-ATPASE REGULATORY SUBUNIT 10"/>
    <property type="match status" value="1"/>
</dbReference>
<feature type="compositionally biased region" description="Low complexity" evidence="3">
    <location>
        <begin position="555"/>
        <end position="568"/>
    </location>
</feature>
<dbReference type="Pfam" id="PF12796">
    <property type="entry name" value="Ank_2"/>
    <property type="match status" value="2"/>
</dbReference>
<evidence type="ECO:0000313" key="5">
    <source>
        <dbReference type="Proteomes" id="UP000675881"/>
    </source>
</evidence>
<evidence type="ECO:0000313" key="4">
    <source>
        <dbReference type="EMBL" id="CAF2794290.1"/>
    </source>
</evidence>
<sequence length="612" mass="67716">MLGVPLNDKDLMGRTALHLACIGGHVETVKLLIQNGIHVDQTDDVHGNTALHEAAWKGFSQTVEVLSQNKCNLLLKNKGGFSALHLCCQNGHNETCRVLLRSGCRPNIKNNYGDTPLHTATRYGHAGVARILHSARCNINVQNKNGDTPLHIASAMGKRKLVRILLESGSDMKLLNLQGESPKDIAKRKELSIIIELLENPPCLTPIDDHLAQSVMDGKTPHKKRTSRRKTVPNWSPYGCHYFPDISEFPEPKPETIPSLPLSPGEQYYLDLGGNIRKGPASGGYVCHCAPFFRSFEKKINHDRKEIVKHLNTCHGKLEHRLLHLEKKTQDQITQLTHSMKEGFDQERVECNDRLERRSIRDRLLQDRHIDARDDIIKGDLSNWLDNKVSETFCGEKSEDKGIEVLARGAIRGSKRRRKDLISEIASGSLRRAVSQDDLLEEEGNELGDDGRGVLGQVPRASSSNTPTNQIMMISYDDDASTYVVRKSPALPPRRPPPYRPPPHQMPPIKENGLSVLPARLWPNSSPLTLSNGTNSEGGDSHNDSGYYTRTGVASSGPSPSLSGSRPQSRALLDICSYSSSSSSQSIAPKIRDLQLQLARTNLDALPQGSLV</sequence>
<feature type="compositionally biased region" description="Polar residues" evidence="3">
    <location>
        <begin position="460"/>
        <end position="469"/>
    </location>
</feature>
<evidence type="ECO:0000256" key="2">
    <source>
        <dbReference type="ARBA" id="ARBA00023043"/>
    </source>
</evidence>
<feature type="region of interest" description="Disordered" evidence="3">
    <location>
        <begin position="527"/>
        <end position="568"/>
    </location>
</feature>
<keyword evidence="1" id="KW-0677">Repeat</keyword>
<dbReference type="PANTHER" id="PTHR24171">
    <property type="entry name" value="ANKYRIN REPEAT DOMAIN-CONTAINING PROTEIN 39-RELATED"/>
    <property type="match status" value="1"/>
</dbReference>
<dbReference type="GO" id="GO:0004842">
    <property type="term" value="F:ubiquitin-protein transferase activity"/>
    <property type="evidence" value="ECO:0007669"/>
    <property type="project" value="TreeGrafter"/>
</dbReference>
<dbReference type="PROSITE" id="PS50297">
    <property type="entry name" value="ANK_REP_REGION"/>
    <property type="match status" value="4"/>
</dbReference>
<dbReference type="GO" id="GO:0070531">
    <property type="term" value="C:BRCA1-A complex"/>
    <property type="evidence" value="ECO:0007669"/>
    <property type="project" value="TreeGrafter"/>
</dbReference>
<dbReference type="SMART" id="SM00248">
    <property type="entry name" value="ANK"/>
    <property type="match status" value="5"/>
</dbReference>
<dbReference type="InterPro" id="IPR036770">
    <property type="entry name" value="Ankyrin_rpt-contain_sf"/>
</dbReference>
<dbReference type="GO" id="GO:0085020">
    <property type="term" value="P:protein K6-linked ubiquitination"/>
    <property type="evidence" value="ECO:0007669"/>
    <property type="project" value="TreeGrafter"/>
</dbReference>
<dbReference type="PRINTS" id="PR01415">
    <property type="entry name" value="ANKYRIN"/>
</dbReference>
<dbReference type="SUPFAM" id="SSF48403">
    <property type="entry name" value="Ankyrin repeat"/>
    <property type="match status" value="1"/>
</dbReference>
<feature type="region of interest" description="Disordered" evidence="3">
    <location>
        <begin position="487"/>
        <end position="511"/>
    </location>
</feature>
<dbReference type="GO" id="GO:0031436">
    <property type="term" value="C:BRCA1-BARD1 complex"/>
    <property type="evidence" value="ECO:0007669"/>
    <property type="project" value="TreeGrafter"/>
</dbReference>
<dbReference type="EMBL" id="HG994589">
    <property type="protein sequence ID" value="CAF2794290.1"/>
    <property type="molecule type" value="Genomic_DNA"/>
</dbReference>
<dbReference type="OrthoDB" id="424503at2759"/>
<name>A0A7R8CEA7_LEPSM</name>
<dbReference type="InterPro" id="IPR002110">
    <property type="entry name" value="Ankyrin_rpt"/>
</dbReference>
<keyword evidence="2" id="KW-0040">ANK repeat</keyword>
<evidence type="ECO:0000256" key="3">
    <source>
        <dbReference type="SAM" id="MobiDB-lite"/>
    </source>
</evidence>